<evidence type="ECO:0000256" key="1">
    <source>
        <dbReference type="ARBA" id="ARBA00004651"/>
    </source>
</evidence>
<dbReference type="InterPro" id="IPR000802">
    <property type="entry name" value="Arsenical_pump_ArsB"/>
</dbReference>
<dbReference type="EMBL" id="CAMXCT030003212">
    <property type="protein sequence ID" value="CAL4790386.1"/>
    <property type="molecule type" value="Genomic_DNA"/>
</dbReference>
<feature type="transmembrane region" description="Helical" evidence="10">
    <location>
        <begin position="3056"/>
        <end position="3080"/>
    </location>
</feature>
<dbReference type="PANTHER" id="PTHR43302:SF5">
    <property type="entry name" value="TRANSPORTER ARSB-RELATED"/>
    <property type="match status" value="1"/>
</dbReference>
<dbReference type="EMBL" id="CAMXCT020003212">
    <property type="protein sequence ID" value="CAL1156449.1"/>
    <property type="molecule type" value="Genomic_DNA"/>
</dbReference>
<feature type="transmembrane region" description="Helical" evidence="10">
    <location>
        <begin position="3264"/>
        <end position="3284"/>
    </location>
</feature>
<feature type="compositionally biased region" description="Basic and acidic residues" evidence="9">
    <location>
        <begin position="131"/>
        <end position="147"/>
    </location>
</feature>
<keyword evidence="8 10" id="KW-0472">Membrane</keyword>
<dbReference type="Gene3D" id="1.10.150.130">
    <property type="match status" value="1"/>
</dbReference>
<keyword evidence="6 10" id="KW-1133">Transmembrane helix</keyword>
<dbReference type="GO" id="GO:0015105">
    <property type="term" value="F:arsenite transmembrane transporter activity"/>
    <property type="evidence" value="ECO:0007669"/>
    <property type="project" value="InterPro"/>
</dbReference>
<feature type="compositionally biased region" description="Low complexity" evidence="9">
    <location>
        <begin position="433"/>
        <end position="458"/>
    </location>
</feature>
<evidence type="ECO:0000256" key="10">
    <source>
        <dbReference type="SAM" id="Phobius"/>
    </source>
</evidence>
<dbReference type="GO" id="GO:0005886">
    <property type="term" value="C:plasma membrane"/>
    <property type="evidence" value="ECO:0007669"/>
    <property type="project" value="UniProtKB-SubCell"/>
</dbReference>
<feature type="region of interest" description="Disordered" evidence="9">
    <location>
        <begin position="416"/>
        <end position="458"/>
    </location>
</feature>
<gene>
    <name evidence="12" type="ORF">C1SCF055_LOCUS28970</name>
</gene>
<comment type="caution">
    <text evidence="12">The sequence shown here is derived from an EMBL/GenBank/DDBJ whole genome shotgun (WGS) entry which is preliminary data.</text>
</comment>
<evidence type="ECO:0000256" key="8">
    <source>
        <dbReference type="ARBA" id="ARBA00023136"/>
    </source>
</evidence>
<evidence type="ECO:0000256" key="4">
    <source>
        <dbReference type="ARBA" id="ARBA00022475"/>
    </source>
</evidence>
<dbReference type="SUPFAM" id="SSF103473">
    <property type="entry name" value="MFS general substrate transporter"/>
    <property type="match status" value="1"/>
</dbReference>
<dbReference type="EMBL" id="CAMXCT010003212">
    <property type="protein sequence ID" value="CAI4003074.1"/>
    <property type="molecule type" value="Genomic_DNA"/>
</dbReference>
<keyword evidence="5 10" id="KW-0812">Transmembrane</keyword>
<comment type="subcellular location">
    <subcellularLocation>
        <location evidence="1">Cell membrane</location>
        <topology evidence="1">Multi-pass membrane protein</topology>
    </subcellularLocation>
</comment>
<proteinExistence type="inferred from homology"/>
<feature type="transmembrane region" description="Helical" evidence="10">
    <location>
        <begin position="3296"/>
        <end position="3316"/>
    </location>
</feature>
<comment type="similarity">
    <text evidence="2">Belongs to the CitM (TC 2.A.11) transporter family.</text>
</comment>
<feature type="transmembrane region" description="Helical" evidence="10">
    <location>
        <begin position="3201"/>
        <end position="3223"/>
    </location>
</feature>
<dbReference type="PRINTS" id="PR00758">
    <property type="entry name" value="ARSENICPUMP"/>
</dbReference>
<dbReference type="InterPro" id="IPR004680">
    <property type="entry name" value="Cit_transptr-like_dom"/>
</dbReference>
<feature type="transmembrane region" description="Helical" evidence="10">
    <location>
        <begin position="3512"/>
        <end position="3534"/>
    </location>
</feature>
<organism evidence="12">
    <name type="scientific">Cladocopium goreaui</name>
    <dbReference type="NCBI Taxonomy" id="2562237"/>
    <lineage>
        <taxon>Eukaryota</taxon>
        <taxon>Sar</taxon>
        <taxon>Alveolata</taxon>
        <taxon>Dinophyceae</taxon>
        <taxon>Suessiales</taxon>
        <taxon>Symbiodiniaceae</taxon>
        <taxon>Cladocopium</taxon>
    </lineage>
</organism>
<reference evidence="12" key="1">
    <citation type="submission" date="2022-10" db="EMBL/GenBank/DDBJ databases">
        <authorList>
            <person name="Chen Y."/>
            <person name="Dougan E. K."/>
            <person name="Chan C."/>
            <person name="Rhodes N."/>
            <person name="Thang M."/>
        </authorList>
    </citation>
    <scope>NUCLEOTIDE SEQUENCE</scope>
</reference>
<dbReference type="PANTHER" id="PTHR43302">
    <property type="entry name" value="TRANSPORTER ARSB-RELATED"/>
    <property type="match status" value="1"/>
</dbReference>
<evidence type="ECO:0000256" key="5">
    <source>
        <dbReference type="ARBA" id="ARBA00022692"/>
    </source>
</evidence>
<feature type="compositionally biased region" description="Basic residues" evidence="9">
    <location>
        <begin position="1918"/>
        <end position="1939"/>
    </location>
</feature>
<dbReference type="Gene3D" id="1.20.1250.20">
    <property type="entry name" value="MFS general substrate transporter like domains"/>
    <property type="match status" value="2"/>
</dbReference>
<evidence type="ECO:0000256" key="2">
    <source>
        <dbReference type="ARBA" id="ARBA00009843"/>
    </source>
</evidence>
<feature type="transmembrane region" description="Helical" evidence="10">
    <location>
        <begin position="3017"/>
        <end position="3044"/>
    </location>
</feature>
<feature type="transmembrane region" description="Helical" evidence="10">
    <location>
        <begin position="2979"/>
        <end position="3005"/>
    </location>
</feature>
<feature type="domain" description="Citrate transporter-like" evidence="11">
    <location>
        <begin position="2735"/>
        <end position="3029"/>
    </location>
</feature>
<feature type="transmembrane region" description="Helical" evidence="10">
    <location>
        <begin position="3418"/>
        <end position="3436"/>
    </location>
</feature>
<dbReference type="CDD" id="cd06174">
    <property type="entry name" value="MFS"/>
    <property type="match status" value="1"/>
</dbReference>
<sequence length="3731" mass="407886">MGQAAAFAPCVTRVKGDNGSQDPQQLAVSLAKVEKLLLDTETLQRECDAHFRRAGLDAHGTMRRVELRRLLWTFAHSLGSTELTWEAIEAFAVTGTLEANVPVVTKEEFFRCVTKTVHLVASELRRKLQEVENKLRPLPRRPPERAPEQSGPTPKTPGRHSSPWAAMAELSGSEEESPISSPRSLNGPEAVLQDAIFRPAPCGPCAAPEEKHPGPVAHEANKRPVEASDLCESHVLQRNALGIKDSLRVYNILLAIIALIPSLHRGFSSGILLSASSRATGPMLGQEAFVHSFAATELVDLENGILKLPPLAVWGNLAIYIVAWGLLMWPQHLPLGRPCIAMVFAAMACGLRELCHKAWPEENYPTVDIFGKINPTPIALLFGLMLVNAYLKDSASQVSWSVVVDEQRNVEPVQEVPMQFPEPKAPPPGFRHQGGPAPGYAAQGQDQPKSCVSSSSGSAPFPPADAALFFTDPAQAPAQSAAAPATQAARDLLGSAQKQAARLAKQKAQAKRRGHRAVRWGQMPGLDAQNFQLPTFIRQLGAGQDERSVLVIDSRDRRIQSPYQGWLLDEILLNAQSGVNVLVDRQLVRSPNKGYHLNLFYVRTMDGFKFILVGSMTSYGTVPAARWDADTGKIMAHPAFQPFRWPMMTDESATWVDVKVKVEGGLLLHLELRGYRSNTDMTVQMNYVNDALMANLRDCLFVPSCIVTVFHGWRVVATSFEVGGRLYACSDGGTVVALDFPLCHFEVRLTALSSTDSIGMDADRLEFRFRSSGDQLDVACSQVVVPSTWLVVSRVSGPTLIKNARWCREHHARVEGPDQTMQLSQLAGIHAHWTASIEAESVDDTGPRVSAVAVDSHPANYHLTCESPLFRAAKSLVPTDALALQAHNVALEQETIVLPPVTGGPSVVPRSSVAAPLQALAGPSAPALVVAPNVQAEVSMTEPGQAPASGAMGGSVHVQRRSLEARQQERISVAAVTPQTFLDQVYQAVPGRPVSFGPAPTVEEVTARAPVCSAVGSQTGRDVRALLASPYANLALVSAMEVRSGPEFTVKVHDWSASLEETIRDVLLSNSFMLEQFWSLATSIEKTFFESSANQLGFGQCDPTTLALSAETASARRANAIKALLHKPAQPPRKLLKKSDSDPTSTPLLDQENAARWKWASKLEAIGKRAGQHSKLLLDTTNSQGLSPGETARLRQLVLASGAPRTMSAHISAWERFEEWANSVGIPVFPLSSDLILKYALALDEKECGPTVLPSFRMSIKWVTSKLAIDCPDLSHPALLAVQSDVIQKRATTLKEAQPIPIVAVGSLEQFVTDVQQPEAARLFAWWWLCMVLCMVFASLRFDDAMHVRPTELIMKDEGLFGVAWQTKVERKRRGTKFVVPRVGFRDSAWLDIGWDLLQLEDLDRDFWMRDLNTQTEFRSAPAQYQRSIQWLRFIGKLAIKTYFSGPEGKLNEAVDGLLKVTAHSARVTMLDAAVHARRSTEEIGLQANWKNPGPLVLKYTRNRTSVPAQMVQQLVTDMVDNEHPFEAEEDVVLDSVDETALNEVQFYVKTEGARASRDYRYHCSKEEDDEMVACGKLAVRDCTAVGAALPDPSVLCKQCAKARPDIFGRQRVPEDLCRLVADVGLRSVETFAMLGDMITTVKQTLKTIIPDSARFGDDAPAQELALTALAAVWKQCSTMQDHFAARRAKMEEDPSKVPEIPGEDHAEFRDTFVARHPDVLLPMHREPHRKFVERVQRDYLVHGFVHFYEVGEIRTRNEQIAQKSGLSKNAEDLLRVVMVDQPSAASSESQVMDKLHAFFITLEYLNICEFSVAAGPLKYLSDLEEWRHENRGLALLLAADALIRKKVHRVSSDQRKTFGTFSAALLEVLTNHKQLWNDARSSAELDKFKQVLQTTAPSTPSKKRSRSRSQSAPKASPKARKNRARRERQKALLKKAKVGHASTPPPKSDQAKKPARDERVPAHEWQKITSFKYQGITEAVQLMGVPALPPVDVVVSDLVSEAADVLDLAVWVLQVLCPGGHVHESLRGKVFDPLQGKLVFKTKAAQVYPWALCAAFASVAHDLWQDPLHALQPSLQLTTPPADRKREVGSCKPWLGHKQEESALKALWAGYQLKRGAAKPLLHVEMEPGQAIEAALNVIHPFTIEAPLAAMEEAAVLQLRRPSEVIMAERARLLQFWHAQAVALLPHSVAAIRALPDPHLRRLLLGTDDLSVPRLGQVCHVALYEAMLMACGSVDQSLPSFLLHGFPIVGEIARSGRWPPYNKPQKDIPVQDALDRAWVLRKKIIQRVQSVQISDNLQKIWDASIEDVEEKSCLGPFVSEEEVTKALGCDDWIPTQRFEVVQKNKVRGCDSATTNMINQITRISEKLQLPSTDTNVAALRKLRTIKPGVKLAGWVLDERKAYRQVAVRPDHRKFSVICLKNPKTGAPNFFIMIGHSFGLVSAVYNYNRRSAAINEFLVSLFGLVAFSFYDDKYGFEPLAIAGSARAVAEHVHFWLGAKFDQKKLQLSTEPTILGVTYNLDQMQLEIKAERREEITQEIEAIVKAGILDPGSAGKLKGKLMFGASQLWGKVGRAFLRVISERQYLRFPIGSEFKLDQPLLESLLHWKKLVNEGPPRPIESASAKLVDAVIFTDGFTPDPRKKERLPDRVVTCSPHALSSVRKKDLFAHAAVQDSMRSFAILAQRTSDHSQATALFDHPTQPALVNEGGLDFQPTHFSVGSDTGIWKYVEELLDTASPTKMLVNLCCLSAATSAVLTNDTTCLMLTPLVMNLCRRRGAQSTLPFLMAVATSSNIGSSLTIIGNPQNALIASISPGMGFLTFMKDMLLPVLLGLFLNTVALWCYFRKSLVFENPEVPEIRDVEVALPETNRCLQAIYVVAVGGVVLAMIVGWMFNMNTDDVALAAGSTLMFIRALRRRATGAKDAGDTETQFALGAIDYSILILFIGQFILVGATVDTGLPQRLFHGILGPCAKDLAAGPLCMLWFSGVVLLLSNVISNVPVILMLQPLLATQPAESVASIWTVCAWVATVSGNLTMLGSAANLIVAHAAESEGETGFVATCYSKFSLIPTLVITCIGVLLLPPIGPSWGWIVGLALVALMLMMVLFKSFTTRFGCCAVAAFHRASCLVCGLSRESIGLVLLSFFASAQLLGPYEGAWLTANSMRTYNPGELGALNAMQQVVVAVLQPCLGCLVDACHAKRRLVALGSACALLSAAMGVFVPQFFWLEMALQIPTAISMTLVPLALNSLTLGAAENFTLQVALNNVGLHLGTVLSSGAMALLASVVKDHSGGKTVESPWWSSVPMAACGLTIVALPIVRHYKVDYHRASGMETTESHETEATNKGPSGLWTSKFFIVNALCFLFNFSNMAQLQLLVQEASKLIPGQAINFTSAAQVIAHLGMLVASVVAGRLADFGRKPLVLIACLTVTIRALLTAATDVWWTQPGGSPWLSLLPCETLDGVCAGLWGVLMVLMAKDVSENTGCFSLALGCLQASFSVGAIFSSELAGILANRLGFAVAFLSLAVVGMVSFVLSLFMPAVQVFSRLHWQTEHISAHLSTYCDHLLYSADRFVRLLGKSQPRFVKDVDAQPAQLSLFVLVLSSEGNFDPQRLALESGSLLLGPMEEANGDLSSFFGVSDNRTVFDLSFLEMLLRGSAIARSPAARMIPGVVWKTPESVARTVMLCFPEGSALCMWFQETEHCAACCKAILEEALASGAQPCCDGLDLPSKDPGA</sequence>
<keyword evidence="4" id="KW-1003">Cell membrane</keyword>
<dbReference type="InterPro" id="IPR011701">
    <property type="entry name" value="MFS"/>
</dbReference>
<feature type="transmembrane region" description="Helical" evidence="10">
    <location>
        <begin position="2937"/>
        <end position="2958"/>
    </location>
</feature>
<dbReference type="Pfam" id="PF03600">
    <property type="entry name" value="CitMHS"/>
    <property type="match status" value="1"/>
</dbReference>
<dbReference type="Pfam" id="PF07690">
    <property type="entry name" value="MFS_1"/>
    <property type="match status" value="1"/>
</dbReference>
<evidence type="ECO:0000256" key="3">
    <source>
        <dbReference type="ARBA" id="ARBA00022448"/>
    </source>
</evidence>
<evidence type="ECO:0000313" key="12">
    <source>
        <dbReference type="EMBL" id="CAI4003074.1"/>
    </source>
</evidence>
<feature type="transmembrane region" description="Helical" evidence="10">
    <location>
        <begin position="3229"/>
        <end position="3252"/>
    </location>
</feature>
<evidence type="ECO:0000313" key="14">
    <source>
        <dbReference type="EMBL" id="CAL4790386.1"/>
    </source>
</evidence>
<dbReference type="OrthoDB" id="442352at2759"/>
<feature type="region of interest" description="Disordered" evidence="9">
    <location>
        <begin position="1893"/>
        <end position="1962"/>
    </location>
</feature>
<evidence type="ECO:0000313" key="15">
    <source>
        <dbReference type="Proteomes" id="UP001152797"/>
    </source>
</evidence>
<feature type="transmembrane region" description="Helical" evidence="10">
    <location>
        <begin position="3086"/>
        <end position="3105"/>
    </location>
</feature>
<dbReference type="GO" id="GO:0003677">
    <property type="term" value="F:DNA binding"/>
    <property type="evidence" value="ECO:0007669"/>
    <property type="project" value="UniProtKB-KW"/>
</dbReference>
<evidence type="ECO:0000256" key="6">
    <source>
        <dbReference type="ARBA" id="ARBA00022989"/>
    </source>
</evidence>
<keyword evidence="15" id="KW-1185">Reference proteome</keyword>
<feature type="transmembrane region" description="Helical" evidence="10">
    <location>
        <begin position="3483"/>
        <end position="3500"/>
    </location>
</feature>
<keyword evidence="7" id="KW-0238">DNA-binding</keyword>
<dbReference type="InterPro" id="IPR036259">
    <property type="entry name" value="MFS_trans_sf"/>
</dbReference>
<feature type="transmembrane region" description="Helical" evidence="10">
    <location>
        <begin position="2824"/>
        <end position="2843"/>
    </location>
</feature>
<evidence type="ECO:0000256" key="9">
    <source>
        <dbReference type="SAM" id="MobiDB-lite"/>
    </source>
</evidence>
<feature type="transmembrane region" description="Helical" evidence="10">
    <location>
        <begin position="3352"/>
        <end position="3373"/>
    </location>
</feature>
<feature type="transmembrane region" description="Helical" evidence="10">
    <location>
        <begin position="2873"/>
        <end position="2892"/>
    </location>
</feature>
<feature type="transmembrane region" description="Helical" evidence="10">
    <location>
        <begin position="3385"/>
        <end position="3406"/>
    </location>
</feature>
<feature type="region of interest" description="Disordered" evidence="9">
    <location>
        <begin position="131"/>
        <end position="185"/>
    </location>
</feature>
<reference evidence="13" key="2">
    <citation type="submission" date="2024-04" db="EMBL/GenBank/DDBJ databases">
        <authorList>
            <person name="Chen Y."/>
            <person name="Shah S."/>
            <person name="Dougan E. K."/>
            <person name="Thang M."/>
            <person name="Chan C."/>
        </authorList>
    </citation>
    <scope>NUCLEOTIDE SEQUENCE [LARGE SCALE GENOMIC DNA]</scope>
</reference>
<evidence type="ECO:0000259" key="11">
    <source>
        <dbReference type="Pfam" id="PF03600"/>
    </source>
</evidence>
<dbReference type="InterPro" id="IPR010998">
    <property type="entry name" value="Integrase_recombinase_N"/>
</dbReference>
<name>A0A9P1D4E5_9DINO</name>
<feature type="compositionally biased region" description="Basic and acidic residues" evidence="9">
    <location>
        <begin position="1950"/>
        <end position="1962"/>
    </location>
</feature>
<dbReference type="Proteomes" id="UP001152797">
    <property type="component" value="Unassembled WGS sequence"/>
</dbReference>
<keyword evidence="3" id="KW-0813">Transport</keyword>
<dbReference type="SUPFAM" id="SSF47823">
    <property type="entry name" value="lambda integrase-like, N-terminal domain"/>
    <property type="match status" value="1"/>
</dbReference>
<evidence type="ECO:0000256" key="7">
    <source>
        <dbReference type="ARBA" id="ARBA00023125"/>
    </source>
</evidence>
<evidence type="ECO:0000313" key="13">
    <source>
        <dbReference type="EMBL" id="CAL1156449.1"/>
    </source>
</evidence>
<accession>A0A9P1D4E5</accession>
<protein>
    <submittedName>
        <fullName evidence="14">Silicon efflux transporter LSI2 (Low silicon protein 2)</fullName>
    </submittedName>
</protein>